<dbReference type="GO" id="GO:0000166">
    <property type="term" value="F:nucleotide binding"/>
    <property type="evidence" value="ECO:0007669"/>
    <property type="project" value="InterPro"/>
</dbReference>
<protein>
    <submittedName>
        <fullName evidence="6">Oxidoreductase, NAD-binding domain protein</fullName>
    </submittedName>
</protein>
<comment type="similarity">
    <text evidence="1">Belongs to the Gfo/Idh/MocA family.</text>
</comment>
<dbReference type="InterPro" id="IPR000683">
    <property type="entry name" value="Gfo/Idh/MocA-like_OxRdtase_N"/>
</dbReference>
<comment type="caution">
    <text evidence="6">The sequence shown here is derived from an EMBL/GenBank/DDBJ whole genome shotgun (WGS) entry which is preliminary data.</text>
</comment>
<organism evidence="6 7">
    <name type="scientific">Bifidobacterium gallicum DSM 20093 = LMG 11596</name>
    <dbReference type="NCBI Taxonomy" id="561180"/>
    <lineage>
        <taxon>Bacteria</taxon>
        <taxon>Bacillati</taxon>
        <taxon>Actinomycetota</taxon>
        <taxon>Actinomycetes</taxon>
        <taxon>Bifidobacteriales</taxon>
        <taxon>Bifidobacteriaceae</taxon>
        <taxon>Bifidobacterium</taxon>
    </lineage>
</organism>
<dbReference type="Pfam" id="PF22725">
    <property type="entry name" value="GFO_IDH_MocA_C3"/>
    <property type="match status" value="1"/>
</dbReference>
<feature type="region of interest" description="Disordered" evidence="3">
    <location>
        <begin position="1"/>
        <end position="30"/>
    </location>
</feature>
<dbReference type="InterPro" id="IPR055170">
    <property type="entry name" value="GFO_IDH_MocA-like_dom"/>
</dbReference>
<reference evidence="6 7" key="1">
    <citation type="submission" date="2009-11" db="EMBL/GenBank/DDBJ databases">
        <authorList>
            <person name="Weinstock G."/>
            <person name="Sodergren E."/>
            <person name="Clifton S."/>
            <person name="Fulton L."/>
            <person name="Fulton B."/>
            <person name="Courtney L."/>
            <person name="Fronick C."/>
            <person name="Harrison M."/>
            <person name="Strong C."/>
            <person name="Farmer C."/>
            <person name="Delahaunty K."/>
            <person name="Markovic C."/>
            <person name="Hall O."/>
            <person name="Minx P."/>
            <person name="Tomlinson C."/>
            <person name="Mitreva M."/>
            <person name="Nelson J."/>
            <person name="Hou S."/>
            <person name="Wollam A."/>
            <person name="Pepin K.H."/>
            <person name="Johnson M."/>
            <person name="Bhonagiri V."/>
            <person name="Nash W.E."/>
            <person name="Warren W."/>
            <person name="Chinwalla A."/>
            <person name="Mardis E.R."/>
            <person name="Wilson R.K."/>
        </authorList>
    </citation>
    <scope>NUCLEOTIDE SEQUENCE [LARGE SCALE GENOMIC DNA]</scope>
    <source>
        <strain evidence="6 7">DSM 20093</strain>
    </source>
</reference>
<keyword evidence="2" id="KW-0560">Oxidoreductase</keyword>
<evidence type="ECO:0000313" key="6">
    <source>
        <dbReference type="EMBL" id="EFA22993.1"/>
    </source>
</evidence>
<dbReference type="GO" id="GO:0016491">
    <property type="term" value="F:oxidoreductase activity"/>
    <property type="evidence" value="ECO:0007669"/>
    <property type="project" value="UniProtKB-KW"/>
</dbReference>
<evidence type="ECO:0000313" key="7">
    <source>
        <dbReference type="Proteomes" id="UP000003656"/>
    </source>
</evidence>
<feature type="domain" description="GFO/IDH/MocA-like oxidoreductase" evidence="5">
    <location>
        <begin position="198"/>
        <end position="309"/>
    </location>
</feature>
<accession>D1NTD9</accession>
<evidence type="ECO:0000259" key="4">
    <source>
        <dbReference type="Pfam" id="PF01408"/>
    </source>
</evidence>
<evidence type="ECO:0000256" key="2">
    <source>
        <dbReference type="ARBA" id="ARBA00023002"/>
    </source>
</evidence>
<sequence>MAARRKEAIMAQNAQAASTTPATQTTPAVTDDNTDMASLPMLSMDDPNFGRMNGRGDGMINVAILGAGRIAQTMAHTLQLMNADDRYAGLIHPYAVASRSSERAQKLAEQYGFSKSYGSYTELLSDPFVDLVYIATPHNLHMEQAIACMRAGKNVLVEKSFTANAEQARRVFDVADDTNLLCTEAIWTRYMPSRIMIDEIVASGKLGEIMSLGADLSYTTTAKKRMTDPNLAGGALLDVGVYALNFIDMVMGAQEIDRLVTSMQPYATGVDASNSTTLYYGDHTMAVATSSMMCQSDRMGRILGTKGYVIVHNINNPEAVDVYGDNHDLQYHAHVPDQLTGYEYEVAAAAKAILAGRHECIEMTHADTLRIMALMDQIRADWGLQYPFER</sequence>
<evidence type="ECO:0000256" key="1">
    <source>
        <dbReference type="ARBA" id="ARBA00010928"/>
    </source>
</evidence>
<dbReference type="PANTHER" id="PTHR22604">
    <property type="entry name" value="OXIDOREDUCTASES"/>
    <property type="match status" value="1"/>
</dbReference>
<evidence type="ECO:0000256" key="3">
    <source>
        <dbReference type="SAM" id="MobiDB-lite"/>
    </source>
</evidence>
<feature type="compositionally biased region" description="Low complexity" evidence="3">
    <location>
        <begin position="11"/>
        <end position="30"/>
    </location>
</feature>
<dbReference type="Proteomes" id="UP000003656">
    <property type="component" value="Unassembled WGS sequence"/>
</dbReference>
<dbReference type="eggNOG" id="COG0673">
    <property type="taxonomic scope" value="Bacteria"/>
</dbReference>
<dbReference type="InterPro" id="IPR050984">
    <property type="entry name" value="Gfo/Idh/MocA_domain"/>
</dbReference>
<dbReference type="SUPFAM" id="SSF55347">
    <property type="entry name" value="Glyceraldehyde-3-phosphate dehydrogenase-like, C-terminal domain"/>
    <property type="match status" value="1"/>
</dbReference>
<dbReference type="STRING" id="561180.BIFGAL_03096"/>
<proteinExistence type="inferred from homology"/>
<feature type="domain" description="Gfo/Idh/MocA-like oxidoreductase N-terminal" evidence="4">
    <location>
        <begin position="60"/>
        <end position="183"/>
    </location>
</feature>
<dbReference type="InterPro" id="IPR036291">
    <property type="entry name" value="NAD(P)-bd_dom_sf"/>
</dbReference>
<dbReference type="PANTHER" id="PTHR22604:SF105">
    <property type="entry name" value="TRANS-1,2-DIHYDROBENZENE-1,2-DIOL DEHYDROGENASE"/>
    <property type="match status" value="1"/>
</dbReference>
<dbReference type="EMBL" id="ABXB03000002">
    <property type="protein sequence ID" value="EFA22993.1"/>
    <property type="molecule type" value="Genomic_DNA"/>
</dbReference>
<dbReference type="SUPFAM" id="SSF51735">
    <property type="entry name" value="NAD(P)-binding Rossmann-fold domains"/>
    <property type="match status" value="1"/>
</dbReference>
<dbReference type="AlphaFoldDB" id="D1NTD9"/>
<dbReference type="Pfam" id="PF01408">
    <property type="entry name" value="GFO_IDH_MocA"/>
    <property type="match status" value="1"/>
</dbReference>
<dbReference type="Gene3D" id="3.30.360.10">
    <property type="entry name" value="Dihydrodipicolinate Reductase, domain 2"/>
    <property type="match status" value="1"/>
</dbReference>
<name>D1NTD9_9BIFI</name>
<evidence type="ECO:0000259" key="5">
    <source>
        <dbReference type="Pfam" id="PF22725"/>
    </source>
</evidence>
<dbReference type="Gene3D" id="3.40.50.720">
    <property type="entry name" value="NAD(P)-binding Rossmann-like Domain"/>
    <property type="match status" value="1"/>
</dbReference>
<gene>
    <name evidence="6" type="ORF">BIFGAL_03096</name>
</gene>